<keyword evidence="1" id="KW-0812">Transmembrane</keyword>
<dbReference type="AlphaFoldDB" id="A0A0L8G711"/>
<reference evidence="2" key="1">
    <citation type="submission" date="2015-07" db="EMBL/GenBank/DDBJ databases">
        <title>MeaNS - Measles Nucleotide Surveillance Program.</title>
        <authorList>
            <person name="Tran T."/>
            <person name="Druce J."/>
        </authorList>
    </citation>
    <scope>NUCLEOTIDE SEQUENCE</scope>
    <source>
        <strain evidence="2">UCB-OBI-ISO-001</strain>
        <tissue evidence="2">Gonad</tissue>
    </source>
</reference>
<name>A0A0L8G711_OCTBM</name>
<organism evidence="2">
    <name type="scientific">Octopus bimaculoides</name>
    <name type="common">California two-spotted octopus</name>
    <dbReference type="NCBI Taxonomy" id="37653"/>
    <lineage>
        <taxon>Eukaryota</taxon>
        <taxon>Metazoa</taxon>
        <taxon>Spiralia</taxon>
        <taxon>Lophotrochozoa</taxon>
        <taxon>Mollusca</taxon>
        <taxon>Cephalopoda</taxon>
        <taxon>Coleoidea</taxon>
        <taxon>Octopodiformes</taxon>
        <taxon>Octopoda</taxon>
        <taxon>Incirrata</taxon>
        <taxon>Octopodidae</taxon>
        <taxon>Octopus</taxon>
    </lineage>
</organism>
<keyword evidence="1" id="KW-1133">Transmembrane helix</keyword>
<proteinExistence type="predicted"/>
<keyword evidence="1" id="KW-0472">Membrane</keyword>
<evidence type="ECO:0000256" key="1">
    <source>
        <dbReference type="SAM" id="Phobius"/>
    </source>
</evidence>
<protein>
    <submittedName>
        <fullName evidence="2">Uncharacterized protein</fullName>
    </submittedName>
</protein>
<dbReference type="EMBL" id="KQ423680">
    <property type="protein sequence ID" value="KOF72380.1"/>
    <property type="molecule type" value="Genomic_DNA"/>
</dbReference>
<sequence length="297" mass="33332">MSRGYNAFVRVSRRSFSLPTNQLTTTTMMMMIMIITVMILPCTSLNSVEMTSLTPFDGFGIDGPSQMNIACRLDAKDLMFFRLRRNNEIVVDIGFHEGIGVFEVIRSVKGFNCNMPQSRTTKAVLKCWKENLDCSDVASYICEISNAEKSNSRMLRVKSFVKSLDHINPPFEKKGNKKVSTFRCLAYVSPDTHKSVTFKWTVKHKTENAKPKMTSKRVLFPTTDQHCIPIQSLYQHSLTDKDESGTIITCSAFGSILTKEVNIIGAKSSSTISALPDTTWLSVSKLSFLFLVLASCR</sequence>
<accession>A0A0L8G711</accession>
<gene>
    <name evidence="2" type="ORF">OCBIM_22039506mg</name>
</gene>
<evidence type="ECO:0000313" key="2">
    <source>
        <dbReference type="EMBL" id="KOF72380.1"/>
    </source>
</evidence>
<dbReference type="OrthoDB" id="10340033at2759"/>
<feature type="transmembrane region" description="Helical" evidence="1">
    <location>
        <begin position="21"/>
        <end position="40"/>
    </location>
</feature>